<feature type="signal peptide" evidence="2">
    <location>
        <begin position="1"/>
        <end position="24"/>
    </location>
</feature>
<organism evidence="3 4">
    <name type="scientific">Nocardia callitridis</name>
    <dbReference type="NCBI Taxonomy" id="648753"/>
    <lineage>
        <taxon>Bacteria</taxon>
        <taxon>Bacillati</taxon>
        <taxon>Actinomycetota</taxon>
        <taxon>Actinomycetes</taxon>
        <taxon>Mycobacteriales</taxon>
        <taxon>Nocardiaceae</taxon>
        <taxon>Nocardia</taxon>
    </lineage>
</organism>
<name>A0ABP9JXC2_9NOCA</name>
<feature type="compositionally biased region" description="Pro residues" evidence="1">
    <location>
        <begin position="77"/>
        <end position="87"/>
    </location>
</feature>
<evidence type="ECO:0000313" key="3">
    <source>
        <dbReference type="EMBL" id="GAA5046865.1"/>
    </source>
</evidence>
<proteinExistence type="predicted"/>
<dbReference type="EMBL" id="BAABJM010000001">
    <property type="protein sequence ID" value="GAA5046865.1"/>
    <property type="molecule type" value="Genomic_DNA"/>
</dbReference>
<feature type="compositionally biased region" description="Basic and acidic residues" evidence="1">
    <location>
        <begin position="53"/>
        <end position="73"/>
    </location>
</feature>
<protein>
    <submittedName>
        <fullName evidence="3">Uncharacterized protein</fullName>
    </submittedName>
</protein>
<evidence type="ECO:0000256" key="2">
    <source>
        <dbReference type="SAM" id="SignalP"/>
    </source>
</evidence>
<keyword evidence="4" id="KW-1185">Reference proteome</keyword>
<dbReference type="Proteomes" id="UP001500603">
    <property type="component" value="Unassembled WGS sequence"/>
</dbReference>
<evidence type="ECO:0000313" key="4">
    <source>
        <dbReference type="Proteomes" id="UP001500603"/>
    </source>
</evidence>
<evidence type="ECO:0000256" key="1">
    <source>
        <dbReference type="SAM" id="MobiDB-lite"/>
    </source>
</evidence>
<sequence>MVQVAVTGALIAAPIGTLAATASAQTPSTDSSAQVATETNAADIAQPGPDGQWPDREHHEHDGRRGEHHRPDAPDNNPFPGPIPGIPAPATGSAG</sequence>
<reference evidence="4" key="1">
    <citation type="journal article" date="2019" name="Int. J. Syst. Evol. Microbiol.">
        <title>The Global Catalogue of Microorganisms (GCM) 10K type strain sequencing project: providing services to taxonomists for standard genome sequencing and annotation.</title>
        <authorList>
            <consortium name="The Broad Institute Genomics Platform"/>
            <consortium name="The Broad Institute Genome Sequencing Center for Infectious Disease"/>
            <person name="Wu L."/>
            <person name="Ma J."/>
        </authorList>
    </citation>
    <scope>NUCLEOTIDE SEQUENCE [LARGE SCALE GENOMIC DNA]</scope>
    <source>
        <strain evidence="4">JCM 18298</strain>
    </source>
</reference>
<accession>A0ABP9JXC2</accession>
<comment type="caution">
    <text evidence="3">The sequence shown here is derived from an EMBL/GenBank/DDBJ whole genome shotgun (WGS) entry which is preliminary data.</text>
</comment>
<feature type="chain" id="PRO_5046139937" evidence="2">
    <location>
        <begin position="25"/>
        <end position="95"/>
    </location>
</feature>
<feature type="region of interest" description="Disordered" evidence="1">
    <location>
        <begin position="23"/>
        <end position="95"/>
    </location>
</feature>
<gene>
    <name evidence="3" type="ORF">GCM10023318_12720</name>
</gene>
<keyword evidence="2" id="KW-0732">Signal</keyword>
<feature type="compositionally biased region" description="Polar residues" evidence="1">
    <location>
        <begin position="23"/>
        <end position="40"/>
    </location>
</feature>